<dbReference type="eggNOG" id="KOG1911">
    <property type="taxonomic scope" value="Eukaryota"/>
</dbReference>
<keyword evidence="3" id="KW-1185">Reference proteome</keyword>
<dbReference type="AlphaFoldDB" id="D5GKC7"/>
<dbReference type="RefSeq" id="XP_002840779.1">
    <property type="nucleotide sequence ID" value="XM_002840733.1"/>
</dbReference>
<sequence length="561" mass="62867">MNLSTINRINKKARNEREPDLNSLDLFEASNPVPFSKKTSLETSTLSPKDLDSLRITAQSTEDRGQVLPRGPSGISRREKEVGQFHDGDLTMSPVHEDRITSIPTADIEQGLGRNSLRRNSNKKLFECEMKIQRGGELESLGVVQFLGFSAQFLDYLDRLGVRELCVTKLLADSHVAGAVITEIGYPQEFADITIHNADKAQPLIITLAKFHGLGIIREAAFTIAVFQPSSDKITTSFKAPLQQQKTPLRAVAYSDWRIPEPSRELVSAERREIGGHVTQYLHTLGERLLSLSFETLIAPTESNPEGVRNFVIYCPDDRFYEKLEMESNLKTLGLKALDSEELLAYLNRGKKMIILVHYTVQFSLHLLPNLKLLQAREHLFFFFGTRFVDNGGTMTLDARPIRFWSFGTLMLATPNFALNNPPMLKRLLDYQAAKAGSTTLCMASTMVTEVEKRITSKPGAFENPQAILEAVYRMQDSAGDTLLVSSREDVNELELIADAFAHHQAVNCALYRRFIVVHAKDEAPPSLGRRYGCVEFHDPDTLFEVVMKGVVPPTRTKPSV</sequence>
<protein>
    <submittedName>
        <fullName evidence="2">(Perigord truffle) hypothetical protein</fullName>
    </submittedName>
</protein>
<feature type="region of interest" description="Disordered" evidence="1">
    <location>
        <begin position="1"/>
        <end position="22"/>
    </location>
</feature>
<proteinExistence type="predicted"/>
<dbReference type="GeneID" id="9181990"/>
<evidence type="ECO:0000256" key="1">
    <source>
        <dbReference type="SAM" id="MobiDB-lite"/>
    </source>
</evidence>
<reference evidence="2 3" key="1">
    <citation type="journal article" date="2010" name="Nature">
        <title>Perigord black truffle genome uncovers evolutionary origins and mechanisms of symbiosis.</title>
        <authorList>
            <person name="Martin F."/>
            <person name="Kohler A."/>
            <person name="Murat C."/>
            <person name="Balestrini R."/>
            <person name="Coutinho P.M."/>
            <person name="Jaillon O."/>
            <person name="Montanini B."/>
            <person name="Morin E."/>
            <person name="Noel B."/>
            <person name="Percudani R."/>
            <person name="Porcel B."/>
            <person name="Rubini A."/>
            <person name="Amicucci A."/>
            <person name="Amselem J."/>
            <person name="Anthouard V."/>
            <person name="Arcioni S."/>
            <person name="Artiguenave F."/>
            <person name="Aury J.M."/>
            <person name="Ballario P."/>
            <person name="Bolchi A."/>
            <person name="Brenna A."/>
            <person name="Brun A."/>
            <person name="Buee M."/>
            <person name="Cantarel B."/>
            <person name="Chevalier G."/>
            <person name="Couloux A."/>
            <person name="Da Silva C."/>
            <person name="Denoeud F."/>
            <person name="Duplessis S."/>
            <person name="Ghignone S."/>
            <person name="Hilselberger B."/>
            <person name="Iotti M."/>
            <person name="Marcais B."/>
            <person name="Mello A."/>
            <person name="Miranda M."/>
            <person name="Pacioni G."/>
            <person name="Quesneville H."/>
            <person name="Riccioni C."/>
            <person name="Ruotolo R."/>
            <person name="Splivallo R."/>
            <person name="Stocchi V."/>
            <person name="Tisserant E."/>
            <person name="Viscomi A.R."/>
            <person name="Zambonelli A."/>
            <person name="Zampieri E."/>
            <person name="Henrissat B."/>
            <person name="Lebrun M.H."/>
            <person name="Paolocci F."/>
            <person name="Bonfante P."/>
            <person name="Ottonello S."/>
            <person name="Wincker P."/>
        </authorList>
    </citation>
    <scope>NUCLEOTIDE SEQUENCE [LARGE SCALE GENOMIC DNA]</scope>
    <source>
        <strain evidence="2 3">Mel28</strain>
    </source>
</reference>
<name>D5GKC7_TUBMM</name>
<organism evidence="2 3">
    <name type="scientific">Tuber melanosporum (strain Mel28)</name>
    <name type="common">Perigord black truffle</name>
    <dbReference type="NCBI Taxonomy" id="656061"/>
    <lineage>
        <taxon>Eukaryota</taxon>
        <taxon>Fungi</taxon>
        <taxon>Dikarya</taxon>
        <taxon>Ascomycota</taxon>
        <taxon>Pezizomycotina</taxon>
        <taxon>Pezizomycetes</taxon>
        <taxon>Pezizales</taxon>
        <taxon>Tuberaceae</taxon>
        <taxon>Tuber</taxon>
    </lineage>
</organism>
<dbReference type="EMBL" id="FN430337">
    <property type="protein sequence ID" value="CAZ84970.1"/>
    <property type="molecule type" value="Genomic_DNA"/>
</dbReference>
<dbReference type="Proteomes" id="UP000006911">
    <property type="component" value="Unassembled WGS sequence"/>
</dbReference>
<evidence type="ECO:0000313" key="2">
    <source>
        <dbReference type="EMBL" id="CAZ84970.1"/>
    </source>
</evidence>
<dbReference type="STRING" id="656061.D5GKC7"/>
<dbReference type="HOGENOM" id="CLU_485879_0_0_1"/>
<gene>
    <name evidence="2" type="ORF">GSTUM_00009479001</name>
</gene>
<accession>D5GKC7</accession>
<dbReference type="InParanoid" id="D5GKC7"/>
<dbReference type="KEGG" id="tml:GSTUM_00009479001"/>
<evidence type="ECO:0000313" key="3">
    <source>
        <dbReference type="Proteomes" id="UP000006911"/>
    </source>
</evidence>